<dbReference type="Gene3D" id="3.50.50.60">
    <property type="entry name" value="FAD/NAD(P)-binding domain"/>
    <property type="match status" value="1"/>
</dbReference>
<dbReference type="GO" id="GO:0050361">
    <property type="term" value="F:tryptophan 2-monooxygenase activity"/>
    <property type="evidence" value="ECO:0007669"/>
    <property type="project" value="UniProtKB-EC"/>
</dbReference>
<comment type="similarity">
    <text evidence="2">Belongs to the tryptophan 2-monooxygenase family.</text>
</comment>
<protein>
    <recommendedName>
        <fullName evidence="4">Tryptophan 2-monooxygenase</fullName>
        <ecNumber evidence="3">1.13.12.3</ecNumber>
    </recommendedName>
</protein>
<dbReference type="AlphaFoldDB" id="A0A4Q7YUH6"/>
<dbReference type="EC" id="1.13.12.3" evidence="3"/>
<dbReference type="EMBL" id="SHKW01000001">
    <property type="protein sequence ID" value="RZU40954.1"/>
    <property type="molecule type" value="Genomic_DNA"/>
</dbReference>
<organism evidence="8 9">
    <name type="scientific">Edaphobacter modestus</name>
    <dbReference type="NCBI Taxonomy" id="388466"/>
    <lineage>
        <taxon>Bacteria</taxon>
        <taxon>Pseudomonadati</taxon>
        <taxon>Acidobacteriota</taxon>
        <taxon>Terriglobia</taxon>
        <taxon>Terriglobales</taxon>
        <taxon>Acidobacteriaceae</taxon>
        <taxon>Edaphobacter</taxon>
    </lineage>
</organism>
<comment type="catalytic activity">
    <reaction evidence="6">
        <text>L-tryptophan + O2 = indole-3-acetamide + CO2 + H2O</text>
        <dbReference type="Rhea" id="RHEA:16165"/>
        <dbReference type="ChEBI" id="CHEBI:15377"/>
        <dbReference type="ChEBI" id="CHEBI:15379"/>
        <dbReference type="ChEBI" id="CHEBI:16031"/>
        <dbReference type="ChEBI" id="CHEBI:16526"/>
        <dbReference type="ChEBI" id="CHEBI:57912"/>
        <dbReference type="EC" id="1.13.12.3"/>
    </reaction>
</comment>
<dbReference type="PANTHER" id="PTHR10742">
    <property type="entry name" value="FLAVIN MONOAMINE OXIDASE"/>
    <property type="match status" value="1"/>
</dbReference>
<proteinExistence type="inferred from homology"/>
<evidence type="ECO:0000256" key="5">
    <source>
        <dbReference type="ARBA" id="ARBA00023070"/>
    </source>
</evidence>
<dbReference type="RefSeq" id="WP_130418951.1">
    <property type="nucleotide sequence ID" value="NZ_SHKW01000001.1"/>
</dbReference>
<keyword evidence="9" id="KW-1185">Reference proteome</keyword>
<evidence type="ECO:0000256" key="2">
    <source>
        <dbReference type="ARBA" id="ARBA00005833"/>
    </source>
</evidence>
<sequence length="519" mass="57008">MSLTRRVFIQRIAQLGGYSAAYSTMHALGLIPATGASELPDLPSDFGKGKKVVILGAGIAGLVSAYELRKAGFTVAILEARNRPGGRSWSVRKGSTVEFTDGTKQECTWEDGHYLNAGPARIPSHHTHILDYCEKLNVPLEVEINFSRSALMQADVLNGGKAVEERQVVHDTRGYIAELLSKAVNQHALDQELTKEDSTRLLDFLQGFGDLNEKGKYMGTLRAGFTRPRGAGPDNVHLHDPLKFSELLAADMSKGEFYEEQIDWQATMFQPIGGMDRIGYGFAKVLGDLITYEAPVSEITTGINSVTVSYTRGGKTQTMTADWCICTMPLSVLAKTKNNFSAEAQRAFTAMPMTALYKIAWESPRFWEKEYRIYGGISFAQQMVDLVWYPSNKLFSPKGILIAGFNAERDEMGAPTPFGALSREGKLDASRAAVDKLHPGKSSLLTKPIYVSWEKIPYSLGCFANNHLPSSDSAYKQLDNPEGRTVFAGDYLSHLVAWQEGAALSAHRAIDRIAAAMRG</sequence>
<name>A0A4Q7YUH6_9BACT</name>
<dbReference type="InterPro" id="IPR050281">
    <property type="entry name" value="Flavin_monoamine_oxidase"/>
</dbReference>
<dbReference type="PANTHER" id="PTHR10742:SF410">
    <property type="entry name" value="LYSINE-SPECIFIC HISTONE DEMETHYLASE 2"/>
    <property type="match status" value="1"/>
</dbReference>
<dbReference type="Gene3D" id="3.90.660.10">
    <property type="match status" value="1"/>
</dbReference>
<comment type="pathway">
    <text evidence="1">Plant hormone metabolism; auxin biosynthesis.</text>
</comment>
<keyword evidence="5" id="KW-0073">Auxin biosynthesis</keyword>
<evidence type="ECO:0000256" key="1">
    <source>
        <dbReference type="ARBA" id="ARBA00004814"/>
    </source>
</evidence>
<reference evidence="8 9" key="1">
    <citation type="submission" date="2019-02" db="EMBL/GenBank/DDBJ databases">
        <title>Genomic Encyclopedia of Archaeal and Bacterial Type Strains, Phase II (KMG-II): from individual species to whole genera.</title>
        <authorList>
            <person name="Goeker M."/>
        </authorList>
    </citation>
    <scope>NUCLEOTIDE SEQUENCE [LARGE SCALE GENOMIC DNA]</scope>
    <source>
        <strain evidence="8 9">DSM 18101</strain>
    </source>
</reference>
<dbReference type="InterPro" id="IPR036188">
    <property type="entry name" value="FAD/NAD-bd_sf"/>
</dbReference>
<dbReference type="SUPFAM" id="SSF54373">
    <property type="entry name" value="FAD-linked reductases, C-terminal domain"/>
    <property type="match status" value="1"/>
</dbReference>
<evidence type="ECO:0000313" key="8">
    <source>
        <dbReference type="EMBL" id="RZU40954.1"/>
    </source>
</evidence>
<evidence type="ECO:0000259" key="7">
    <source>
        <dbReference type="Pfam" id="PF01593"/>
    </source>
</evidence>
<feature type="domain" description="Amine oxidase" evidence="7">
    <location>
        <begin position="59"/>
        <end position="513"/>
    </location>
</feature>
<dbReference type="Gene3D" id="1.20.1440.240">
    <property type="match status" value="1"/>
</dbReference>
<dbReference type="InterPro" id="IPR002937">
    <property type="entry name" value="Amino_oxidase"/>
</dbReference>
<evidence type="ECO:0000256" key="4">
    <source>
        <dbReference type="ARBA" id="ARBA00017871"/>
    </source>
</evidence>
<gene>
    <name evidence="8" type="ORF">BDD14_2445</name>
</gene>
<dbReference type="Proteomes" id="UP000292958">
    <property type="component" value="Unassembled WGS sequence"/>
</dbReference>
<dbReference type="GO" id="GO:0009851">
    <property type="term" value="P:auxin biosynthetic process"/>
    <property type="evidence" value="ECO:0007669"/>
    <property type="project" value="UniProtKB-KW"/>
</dbReference>
<dbReference type="Pfam" id="PF01593">
    <property type="entry name" value="Amino_oxidase"/>
    <property type="match status" value="1"/>
</dbReference>
<dbReference type="SUPFAM" id="SSF51905">
    <property type="entry name" value="FAD/NAD(P)-binding domain"/>
    <property type="match status" value="1"/>
</dbReference>
<accession>A0A4Q7YUH6</accession>
<evidence type="ECO:0000256" key="6">
    <source>
        <dbReference type="ARBA" id="ARBA00047321"/>
    </source>
</evidence>
<dbReference type="OrthoDB" id="25353at2"/>
<evidence type="ECO:0000256" key="3">
    <source>
        <dbReference type="ARBA" id="ARBA00012535"/>
    </source>
</evidence>
<comment type="caution">
    <text evidence="8">The sequence shown here is derived from an EMBL/GenBank/DDBJ whole genome shotgun (WGS) entry which is preliminary data.</text>
</comment>
<evidence type="ECO:0000313" key="9">
    <source>
        <dbReference type="Proteomes" id="UP000292958"/>
    </source>
</evidence>